<evidence type="ECO:0000259" key="11">
    <source>
        <dbReference type="PROSITE" id="PS00624"/>
    </source>
</evidence>
<dbReference type="PIRSF" id="PIRSF000137">
    <property type="entry name" value="Alcohol_oxidase"/>
    <property type="match status" value="1"/>
</dbReference>
<keyword evidence="13" id="KW-1185">Reference proteome</keyword>
<evidence type="ECO:0000256" key="9">
    <source>
        <dbReference type="SAM" id="SignalP"/>
    </source>
</evidence>
<evidence type="ECO:0000256" key="1">
    <source>
        <dbReference type="ARBA" id="ARBA00001974"/>
    </source>
</evidence>
<accession>A0A1Y2EQ20</accession>
<feature type="signal peptide" evidence="9">
    <location>
        <begin position="1"/>
        <end position="18"/>
    </location>
</feature>
<evidence type="ECO:0000256" key="4">
    <source>
        <dbReference type="ARBA" id="ARBA00022827"/>
    </source>
</evidence>
<feature type="domain" description="Glucose-methanol-choline oxidoreductase N-terminal" evidence="11">
    <location>
        <begin position="315"/>
        <end position="329"/>
    </location>
</feature>
<dbReference type="InterPro" id="IPR007867">
    <property type="entry name" value="GMC_OxRtase_C"/>
</dbReference>
<dbReference type="InParanoid" id="A0A1Y2EQ20"/>
<evidence type="ECO:0000256" key="5">
    <source>
        <dbReference type="ARBA" id="ARBA00023002"/>
    </source>
</evidence>
<comment type="cofactor">
    <cofactor evidence="1 7">
        <name>FAD</name>
        <dbReference type="ChEBI" id="CHEBI:57692"/>
    </cofactor>
</comment>
<dbReference type="PROSITE" id="PS00624">
    <property type="entry name" value="GMC_OXRED_2"/>
    <property type="match status" value="1"/>
</dbReference>
<evidence type="ECO:0000313" key="12">
    <source>
        <dbReference type="EMBL" id="ORY73612.1"/>
    </source>
</evidence>
<dbReference type="Gene3D" id="3.30.560.10">
    <property type="entry name" value="Glucose Oxidase, domain 3"/>
    <property type="match status" value="1"/>
</dbReference>
<reference evidence="12 13" key="1">
    <citation type="submission" date="2016-07" db="EMBL/GenBank/DDBJ databases">
        <title>Pervasive Adenine N6-methylation of Active Genes in Fungi.</title>
        <authorList>
            <consortium name="DOE Joint Genome Institute"/>
            <person name="Mondo S.J."/>
            <person name="Dannebaum R.O."/>
            <person name="Kuo R.C."/>
            <person name="Labutti K."/>
            <person name="Haridas S."/>
            <person name="Kuo A."/>
            <person name="Salamov A."/>
            <person name="Ahrendt S.R."/>
            <person name="Lipzen A."/>
            <person name="Sullivan W."/>
            <person name="Andreopoulos W.B."/>
            <person name="Clum A."/>
            <person name="Lindquist E."/>
            <person name="Daum C."/>
            <person name="Ramamoorthy G.K."/>
            <person name="Gryganskyi A."/>
            <person name="Culley D."/>
            <person name="Magnuson J.K."/>
            <person name="James T.Y."/>
            <person name="O'Malley M.A."/>
            <person name="Stajich J.E."/>
            <person name="Spatafora J.W."/>
            <person name="Visel A."/>
            <person name="Grigoriev I.V."/>
        </authorList>
    </citation>
    <scope>NUCLEOTIDE SEQUENCE [LARGE SCALE GENOMIC DNA]</scope>
    <source>
        <strain evidence="12 13">62-1032</strain>
    </source>
</reference>
<dbReference type="Pfam" id="PF05199">
    <property type="entry name" value="GMC_oxred_C"/>
    <property type="match status" value="1"/>
</dbReference>
<name>A0A1Y2EQ20_9BASI</name>
<dbReference type="Gene3D" id="3.50.50.60">
    <property type="entry name" value="FAD/NAD(P)-binding domain"/>
    <property type="match status" value="1"/>
</dbReference>
<dbReference type="Pfam" id="PF00732">
    <property type="entry name" value="GMC_oxred_N"/>
    <property type="match status" value="1"/>
</dbReference>
<dbReference type="EMBL" id="MCGR01000045">
    <property type="protein sequence ID" value="ORY73612.1"/>
    <property type="molecule type" value="Genomic_DNA"/>
</dbReference>
<dbReference type="InterPro" id="IPR036188">
    <property type="entry name" value="FAD/NAD-bd_sf"/>
</dbReference>
<evidence type="ECO:0000259" key="10">
    <source>
        <dbReference type="PROSITE" id="PS00623"/>
    </source>
</evidence>
<dbReference type="GO" id="GO:0050660">
    <property type="term" value="F:flavin adenine dinucleotide binding"/>
    <property type="evidence" value="ECO:0007669"/>
    <property type="project" value="InterPro"/>
</dbReference>
<evidence type="ECO:0000256" key="7">
    <source>
        <dbReference type="PIRSR" id="PIRSR000137-2"/>
    </source>
</evidence>
<dbReference type="GO" id="GO:0016614">
    <property type="term" value="F:oxidoreductase activity, acting on CH-OH group of donors"/>
    <property type="evidence" value="ECO:0007669"/>
    <property type="project" value="InterPro"/>
</dbReference>
<evidence type="ECO:0000313" key="13">
    <source>
        <dbReference type="Proteomes" id="UP000193467"/>
    </source>
</evidence>
<dbReference type="InterPro" id="IPR012132">
    <property type="entry name" value="GMC_OxRdtase"/>
</dbReference>
<feature type="active site" description="Proton acceptor" evidence="6">
    <location>
        <position position="602"/>
    </location>
</feature>
<feature type="chain" id="PRO_5012327532" evidence="9">
    <location>
        <begin position="19"/>
        <end position="620"/>
    </location>
</feature>
<keyword evidence="5" id="KW-0560">Oxidoreductase</keyword>
<dbReference type="Proteomes" id="UP000193467">
    <property type="component" value="Unassembled WGS sequence"/>
</dbReference>
<evidence type="ECO:0000256" key="2">
    <source>
        <dbReference type="ARBA" id="ARBA00010790"/>
    </source>
</evidence>
<dbReference type="PROSITE" id="PS00623">
    <property type="entry name" value="GMC_OXRED_1"/>
    <property type="match status" value="1"/>
</dbReference>
<evidence type="ECO:0000256" key="8">
    <source>
        <dbReference type="RuleBase" id="RU003968"/>
    </source>
</evidence>
<feature type="binding site" evidence="7">
    <location>
        <begin position="603"/>
        <end position="604"/>
    </location>
    <ligand>
        <name>FAD</name>
        <dbReference type="ChEBI" id="CHEBI:57692"/>
    </ligand>
</feature>
<keyword evidence="3 8" id="KW-0285">Flavoprotein</keyword>
<feature type="active site" description="Proton donor" evidence="6">
    <location>
        <position position="559"/>
    </location>
</feature>
<keyword evidence="4 7" id="KW-0274">FAD</keyword>
<dbReference type="PANTHER" id="PTHR11552:SF201">
    <property type="entry name" value="GLUCOSE-METHANOL-CHOLINE OXIDOREDUCTASE N-TERMINAL DOMAIN-CONTAINING PROTEIN"/>
    <property type="match status" value="1"/>
</dbReference>
<proteinExistence type="inferred from homology"/>
<evidence type="ECO:0000256" key="6">
    <source>
        <dbReference type="PIRSR" id="PIRSR000137-1"/>
    </source>
</evidence>
<dbReference type="OrthoDB" id="269227at2759"/>
<gene>
    <name evidence="12" type="ORF">BCR35DRAFT_307063</name>
</gene>
<dbReference type="SUPFAM" id="SSF54373">
    <property type="entry name" value="FAD-linked reductases, C-terminal domain"/>
    <property type="match status" value="1"/>
</dbReference>
<dbReference type="AlphaFoldDB" id="A0A1Y2EQ20"/>
<sequence>MRSFLAAAALLAATGAEALNVHGYVDANLNASLVPEVLAQSYSYIVVGGGNTGAALAARLSEDTTKTVLLVEAGTSQISNPGVSVPGLAGSTFLSEVDWAFSTTPQANAQGRSVYWPRGKMIGGSSGLNFLAYTRGHKSEYNSIAWLSRDASWSWRNLLPYFKKSESFSTPGPNTENVTREFDASVHGTSGPVAVSYPPYISEQFAGGFFDGLEQEGVPVDIDLSDGASSGVSWSASTQSPENVRQTSDNAYIAPAVSARSNLVVLTSAMATKITWSADKLNGSVVASGINLVATASNTTILTATASSEVILSAGSIQTPQLLELSGVGDSSILNPLGISTVVNLPGVGANLQDHPAIVLVQKLKPGFVTLDGLAGDRLNQALADYAAGSGILTQELSTLAYLTGKQFLTPAEQKQLAKLVLQPSTQLPASQQAQQLLQIAAGAPIIEFLPINTYFGPSAGVANESYISLAACLQHSFSRGSIHISTTNPLTPPAIDAAYLQHPADRYILSRAGKFLRQLAVNSTLTSFVESENEPGLSVETDAEWESWVEGAVRTEYHPVGTAAMSLQNESGVVNSHLQVYGTANVRVADLSILPVHVSAHPQSLAYAIAEKAADLILG</sequence>
<feature type="domain" description="Glucose-methanol-choline oxidoreductase N-terminal" evidence="10">
    <location>
        <begin position="119"/>
        <end position="142"/>
    </location>
</feature>
<evidence type="ECO:0000256" key="3">
    <source>
        <dbReference type="ARBA" id="ARBA00022630"/>
    </source>
</evidence>
<organism evidence="12 13">
    <name type="scientific">Leucosporidium creatinivorum</name>
    <dbReference type="NCBI Taxonomy" id="106004"/>
    <lineage>
        <taxon>Eukaryota</taxon>
        <taxon>Fungi</taxon>
        <taxon>Dikarya</taxon>
        <taxon>Basidiomycota</taxon>
        <taxon>Pucciniomycotina</taxon>
        <taxon>Microbotryomycetes</taxon>
        <taxon>Leucosporidiales</taxon>
        <taxon>Leucosporidium</taxon>
    </lineage>
</organism>
<comment type="caution">
    <text evidence="12">The sequence shown here is derived from an EMBL/GenBank/DDBJ whole genome shotgun (WGS) entry which is preliminary data.</text>
</comment>
<protein>
    <submittedName>
        <fullName evidence="12">GMC oxidoreductase-domain-containing protein</fullName>
    </submittedName>
</protein>
<dbReference type="STRING" id="106004.A0A1Y2EQ20"/>
<dbReference type="SUPFAM" id="SSF51905">
    <property type="entry name" value="FAD/NAD(P)-binding domain"/>
    <property type="match status" value="1"/>
</dbReference>
<dbReference type="InterPro" id="IPR000172">
    <property type="entry name" value="GMC_OxRdtase_N"/>
</dbReference>
<keyword evidence="9" id="KW-0732">Signal</keyword>
<comment type="similarity">
    <text evidence="2 8">Belongs to the GMC oxidoreductase family.</text>
</comment>
<dbReference type="PANTHER" id="PTHR11552">
    <property type="entry name" value="GLUCOSE-METHANOL-CHOLINE GMC OXIDOREDUCTASE"/>
    <property type="match status" value="1"/>
</dbReference>